<protein>
    <submittedName>
        <fullName evidence="1">Uncharacterized protein</fullName>
    </submittedName>
</protein>
<sequence length="102" mass="12242">MLITQYYKVDPYKNDSHMEKTNIDLLCRILEKGINLRVSKPTQFMYGLNDLEEVNAQINFDVDDILSEWMPIPFELLLDYDSPHKYVQPKQRIRLLLKWKPI</sequence>
<name>A0ABD3DSH0_9LAMI</name>
<dbReference type="AlphaFoldDB" id="A0ABD3DSH0"/>
<gene>
    <name evidence="1" type="ORF">CASFOL_010207</name>
</gene>
<evidence type="ECO:0000313" key="1">
    <source>
        <dbReference type="EMBL" id="KAL3645027.1"/>
    </source>
</evidence>
<dbReference type="EMBL" id="JAVIJP010000013">
    <property type="protein sequence ID" value="KAL3645027.1"/>
    <property type="molecule type" value="Genomic_DNA"/>
</dbReference>
<organism evidence="1 2">
    <name type="scientific">Castilleja foliolosa</name>
    <dbReference type="NCBI Taxonomy" id="1961234"/>
    <lineage>
        <taxon>Eukaryota</taxon>
        <taxon>Viridiplantae</taxon>
        <taxon>Streptophyta</taxon>
        <taxon>Embryophyta</taxon>
        <taxon>Tracheophyta</taxon>
        <taxon>Spermatophyta</taxon>
        <taxon>Magnoliopsida</taxon>
        <taxon>eudicotyledons</taxon>
        <taxon>Gunneridae</taxon>
        <taxon>Pentapetalae</taxon>
        <taxon>asterids</taxon>
        <taxon>lamiids</taxon>
        <taxon>Lamiales</taxon>
        <taxon>Orobanchaceae</taxon>
        <taxon>Pedicularideae</taxon>
        <taxon>Castillejinae</taxon>
        <taxon>Castilleja</taxon>
    </lineage>
</organism>
<reference evidence="2" key="1">
    <citation type="journal article" date="2024" name="IScience">
        <title>Strigolactones Initiate the Formation of Haustorium-like Structures in Castilleja.</title>
        <authorList>
            <person name="Buerger M."/>
            <person name="Peterson D."/>
            <person name="Chory J."/>
        </authorList>
    </citation>
    <scope>NUCLEOTIDE SEQUENCE [LARGE SCALE GENOMIC DNA]</scope>
</reference>
<keyword evidence="2" id="KW-1185">Reference proteome</keyword>
<accession>A0ABD3DSH0</accession>
<evidence type="ECO:0000313" key="2">
    <source>
        <dbReference type="Proteomes" id="UP001632038"/>
    </source>
</evidence>
<proteinExistence type="predicted"/>
<comment type="caution">
    <text evidence="1">The sequence shown here is derived from an EMBL/GenBank/DDBJ whole genome shotgun (WGS) entry which is preliminary data.</text>
</comment>
<dbReference type="Proteomes" id="UP001632038">
    <property type="component" value="Unassembled WGS sequence"/>
</dbReference>